<dbReference type="AlphaFoldDB" id="A0A914H1E4"/>
<comment type="subcellular location">
    <subcellularLocation>
        <location evidence="1">Mitochondrion</location>
    </subcellularLocation>
    <subcellularLocation>
        <location evidence="2">Peroxisome</location>
    </subcellularLocation>
</comment>
<dbReference type="GO" id="GO:0016491">
    <property type="term" value="F:oxidoreductase activity"/>
    <property type="evidence" value="ECO:0007669"/>
    <property type="project" value="UniProtKB-KW"/>
</dbReference>
<comment type="similarity">
    <text evidence="3">Belongs to the short-chain dehydrogenases/reductases (SDR) family.</text>
</comment>
<keyword evidence="4" id="KW-0521">NADP</keyword>
<dbReference type="GO" id="GO:0005739">
    <property type="term" value="C:mitochondrion"/>
    <property type="evidence" value="ECO:0007669"/>
    <property type="project" value="UniProtKB-SubCell"/>
</dbReference>
<dbReference type="CDD" id="cd09762">
    <property type="entry name" value="HSDL2_SDR_c"/>
    <property type="match status" value="1"/>
</dbReference>
<organism evidence="9 10">
    <name type="scientific">Globodera rostochiensis</name>
    <name type="common">Golden nematode worm</name>
    <name type="synonym">Heterodera rostochiensis</name>
    <dbReference type="NCBI Taxonomy" id="31243"/>
    <lineage>
        <taxon>Eukaryota</taxon>
        <taxon>Metazoa</taxon>
        <taxon>Ecdysozoa</taxon>
        <taxon>Nematoda</taxon>
        <taxon>Chromadorea</taxon>
        <taxon>Rhabditida</taxon>
        <taxon>Tylenchina</taxon>
        <taxon>Tylenchomorpha</taxon>
        <taxon>Tylenchoidea</taxon>
        <taxon>Heteroderidae</taxon>
        <taxon>Heteroderinae</taxon>
        <taxon>Globodera</taxon>
    </lineage>
</organism>
<keyword evidence="7" id="KW-0576">Peroxisome</keyword>
<dbReference type="Pfam" id="PF00106">
    <property type="entry name" value="adh_short"/>
    <property type="match status" value="1"/>
</dbReference>
<accession>A0A914H1E4</accession>
<evidence type="ECO:0000256" key="7">
    <source>
        <dbReference type="ARBA" id="ARBA00023140"/>
    </source>
</evidence>
<evidence type="ECO:0000256" key="5">
    <source>
        <dbReference type="ARBA" id="ARBA00023002"/>
    </source>
</evidence>
<dbReference type="NCBIfam" id="NF006133">
    <property type="entry name" value="PRK08278.1"/>
    <property type="match status" value="1"/>
</dbReference>
<dbReference type="InterPro" id="IPR051935">
    <property type="entry name" value="HSDL2"/>
</dbReference>
<dbReference type="InterPro" id="IPR002347">
    <property type="entry name" value="SDR_fam"/>
</dbReference>
<sequence length="304" mass="33452">MLNTGKFLGKTFVITGASRGIGKEIALKFAKDGANIVICAKTAQENKKLPGTIYSAAEEIEKAGGKALPLQVDVREEQQVQEAVEKAVKTFGAIDFLVNNASAISLTSTLDTPMKRYDLMHSVNVRGTFLMSQKCVPYLRQSKNPHILNLSPPLLMEKQWFSHHVAYTMSKYGMSMCVLGMHEEFRKDGIAVNALWPRTTIWTAATEMLTSGKGKQMSRKPEIVADAAYVILSKNSRDYTGNFALDEDVLREIGVKDFSQYANDPTAAELFPDFFVPGVNYEKAMEAAFAAAMGEKKTKGNNSA</sequence>
<dbReference type="Gene3D" id="3.40.50.720">
    <property type="entry name" value="NAD(P)-binding Rossmann-like Domain"/>
    <property type="match status" value="1"/>
</dbReference>
<dbReference type="PANTHER" id="PTHR42808:SF3">
    <property type="entry name" value="HYDROXYSTEROID DEHYDROGENASE-LIKE PROTEIN 2"/>
    <property type="match status" value="1"/>
</dbReference>
<keyword evidence="6" id="KW-0496">Mitochondrion</keyword>
<reference evidence="10" key="1">
    <citation type="submission" date="2022-11" db="UniProtKB">
        <authorList>
            <consortium name="WormBaseParasite"/>
        </authorList>
    </citation>
    <scope>IDENTIFICATION</scope>
</reference>
<dbReference type="PANTHER" id="PTHR42808">
    <property type="entry name" value="HYDROXYSTEROID DEHYDROGENASE-LIKE PROTEIN 2"/>
    <property type="match status" value="1"/>
</dbReference>
<evidence type="ECO:0000256" key="6">
    <source>
        <dbReference type="ARBA" id="ARBA00023128"/>
    </source>
</evidence>
<dbReference type="InterPro" id="IPR036291">
    <property type="entry name" value="NAD(P)-bd_dom_sf"/>
</dbReference>
<evidence type="ECO:0000313" key="10">
    <source>
        <dbReference type="WBParaSite" id="Gr19_v10_g13135.t1"/>
    </source>
</evidence>
<dbReference type="WBParaSite" id="Gr19_v10_g13135.t1">
    <property type="protein sequence ID" value="Gr19_v10_g13135.t1"/>
    <property type="gene ID" value="Gr19_v10_g13135"/>
</dbReference>
<proteinExistence type="inferred from homology"/>
<dbReference type="FunFam" id="3.40.50.720:FF:000301">
    <property type="entry name" value="Hydroxysteroid dehydrogenase like 2"/>
    <property type="match status" value="1"/>
</dbReference>
<evidence type="ECO:0000256" key="4">
    <source>
        <dbReference type="ARBA" id="ARBA00022857"/>
    </source>
</evidence>
<evidence type="ECO:0000256" key="2">
    <source>
        <dbReference type="ARBA" id="ARBA00004275"/>
    </source>
</evidence>
<evidence type="ECO:0000256" key="1">
    <source>
        <dbReference type="ARBA" id="ARBA00004173"/>
    </source>
</evidence>
<keyword evidence="9" id="KW-1185">Reference proteome</keyword>
<evidence type="ECO:0000313" key="9">
    <source>
        <dbReference type="Proteomes" id="UP000887572"/>
    </source>
</evidence>
<name>A0A914H1E4_GLORO</name>
<evidence type="ECO:0000256" key="8">
    <source>
        <dbReference type="ARBA" id="ARBA00040243"/>
    </source>
</evidence>
<dbReference type="GO" id="GO:0005777">
    <property type="term" value="C:peroxisome"/>
    <property type="evidence" value="ECO:0007669"/>
    <property type="project" value="UniProtKB-SubCell"/>
</dbReference>
<dbReference type="PRINTS" id="PR00081">
    <property type="entry name" value="GDHRDH"/>
</dbReference>
<protein>
    <recommendedName>
        <fullName evidence="8">Hydroxysteroid dehydrogenase-like protein 2</fullName>
    </recommendedName>
</protein>
<keyword evidence="5" id="KW-0560">Oxidoreductase</keyword>
<dbReference type="Proteomes" id="UP000887572">
    <property type="component" value="Unplaced"/>
</dbReference>
<dbReference type="SUPFAM" id="SSF51735">
    <property type="entry name" value="NAD(P)-binding Rossmann-fold domains"/>
    <property type="match status" value="1"/>
</dbReference>
<evidence type="ECO:0000256" key="3">
    <source>
        <dbReference type="ARBA" id="ARBA00006484"/>
    </source>
</evidence>